<dbReference type="EMBL" id="CP122537">
    <property type="protein sequence ID" value="WGH77411.1"/>
    <property type="molecule type" value="Genomic_DNA"/>
</dbReference>
<dbReference type="InterPro" id="IPR055270">
    <property type="entry name" value="Glyco_tran_10_C"/>
</dbReference>
<dbReference type="Proteomes" id="UP001243420">
    <property type="component" value="Chromosome"/>
</dbReference>
<dbReference type="Gene3D" id="3.40.50.11660">
    <property type="entry name" value="Glycosyl transferase family 10, C-terminal domain"/>
    <property type="match status" value="1"/>
</dbReference>
<name>A0ABY8L7R7_9RHOB</name>
<gene>
    <name evidence="2" type="ORF">P8627_10160</name>
</gene>
<protein>
    <submittedName>
        <fullName evidence="2">Glycosyltransferase family 10</fullName>
    </submittedName>
</protein>
<evidence type="ECO:0000313" key="3">
    <source>
        <dbReference type="Proteomes" id="UP001243420"/>
    </source>
</evidence>
<reference evidence="2 3" key="1">
    <citation type="submission" date="2023-04" db="EMBL/GenBank/DDBJ databases">
        <title>Jannaschia ovalis sp. nov., a marine bacterium isolated from sea tidal flat.</title>
        <authorList>
            <person name="Kwon D.Y."/>
            <person name="Kim J.-J."/>
        </authorList>
    </citation>
    <scope>NUCLEOTIDE SEQUENCE [LARGE SCALE GENOMIC DNA]</scope>
    <source>
        <strain evidence="2 3">GRR-S6-38</strain>
    </source>
</reference>
<proteinExistence type="predicted"/>
<dbReference type="SUPFAM" id="SSF53756">
    <property type="entry name" value="UDP-Glycosyltransferase/glycogen phosphorylase"/>
    <property type="match status" value="1"/>
</dbReference>
<evidence type="ECO:0000313" key="2">
    <source>
        <dbReference type="EMBL" id="WGH77411.1"/>
    </source>
</evidence>
<evidence type="ECO:0000259" key="1">
    <source>
        <dbReference type="Pfam" id="PF00852"/>
    </source>
</evidence>
<keyword evidence="3" id="KW-1185">Reference proteome</keyword>
<dbReference type="Pfam" id="PF00852">
    <property type="entry name" value="Glyco_transf_10"/>
    <property type="match status" value="1"/>
</dbReference>
<sequence>MIKAHVFATYGPMLAKQFPGKRMVWDDVQFTIGLDVPSDTDVLIVHIRASYSIPTSLPRERTVFIAGEPDVIHPYSAGFLNQFGLVVSPTEKPLTTTKWQENYGSMWFVGVPFGDGASHEDSLGFDHWAAMDSPPAGKIDKISVVTSDKTSTDYHRRRLKFLEALKQLIPDRLEIFGRGVRSIGDKAEALLPYKYHLALENGGGADTWTEKLSDPLLTWTFPFYAGCSNPERYIPEGSIRMLDLDDPEGAARDMVADMESGRWQAALDDLAEARQRILYRYSLAPLMARAARAAFEAPVADPGQRMLIRSERSLWPEPGTRGSIPQWALRSFLLKLDPKIELRMHGLVEVNERLKAERRKRRFARQEGRGG</sequence>
<organism evidence="2 3">
    <name type="scientific">Jannaschia ovalis</name>
    <dbReference type="NCBI Taxonomy" id="3038773"/>
    <lineage>
        <taxon>Bacteria</taxon>
        <taxon>Pseudomonadati</taxon>
        <taxon>Pseudomonadota</taxon>
        <taxon>Alphaproteobacteria</taxon>
        <taxon>Rhodobacterales</taxon>
        <taxon>Roseobacteraceae</taxon>
        <taxon>Jannaschia</taxon>
    </lineage>
</organism>
<accession>A0ABY8L7R7</accession>
<dbReference type="RefSeq" id="WP_279963985.1">
    <property type="nucleotide sequence ID" value="NZ_CP122537.1"/>
</dbReference>
<dbReference type="InterPro" id="IPR038577">
    <property type="entry name" value="GT10-like_C_sf"/>
</dbReference>
<feature type="domain" description="Fucosyltransferase C-terminal" evidence="1">
    <location>
        <begin position="153"/>
        <end position="246"/>
    </location>
</feature>